<dbReference type="NCBIfam" id="NF041621">
    <property type="entry name" value="MXAN_5187_C_dom"/>
    <property type="match status" value="1"/>
</dbReference>
<dbReference type="KEGG" id="samy:DB32_001665"/>
<reference evidence="4 5" key="1">
    <citation type="submission" date="2015-03" db="EMBL/GenBank/DDBJ databases">
        <title>Genome assembly of Sandaracinus amylolyticus DSM 53668.</title>
        <authorList>
            <person name="Sharma G."/>
            <person name="Subramanian S."/>
        </authorList>
    </citation>
    <scope>NUCLEOTIDE SEQUENCE [LARGE SCALE GENOMIC DNA]</scope>
    <source>
        <strain evidence="4 5">DSM 53668</strain>
    </source>
</reference>
<name>A0A0F6YGC0_9BACT</name>
<dbReference type="AlphaFoldDB" id="A0A0F6YGC0"/>
<accession>A0A0F6YGC0</accession>
<dbReference type="EMBL" id="CP011125">
    <property type="protein sequence ID" value="AKF04516.1"/>
    <property type="molecule type" value="Genomic_DNA"/>
</dbReference>
<sequence>MILSRVWYLLLAIAAVMGLAFAMVSVRLLDERSEEAVRDALRRDRFELEAILKLDARSRIDAMAPLAAHGDVRSALREATGRREGQDIDAAVVQRLTTRLTELNRQLEGMAGDLVIATDANGIIVGQLGGPTVPRGAGVGGFPLVRRALDGYVRDDVWIFNGEVYRMAARPVIDGGQYVGAIIHGKRIDAQFAQLLAGPNRIAGASVGFFRGPEVFASAMAGQELLPPGTSAPRQDDIAAPLETVIAQLAEGDRSEPTELPTGGLAVYSFVVGSAGQAQVGYAIARPVPTTGSPLAIFSLPSSQDWTEFLGSGLGMGVIALGLLAFLIGLLFVWLEHDRPLGKFRDATARLAKREVDKLIPVEFAGQLRTAAAHVNETIEKIEATAATAPKRRAADLDEILGPVPEQSSPAFFGFAGGGGGGEAAEIPPAPPAAPEPAKPIAPPSPKEEAKPAAPPPPKPPVPAAGPKPPPPKPPGSAQAVTPAPAPSLGSTLLGMPAEPVAAGSGPVQAPRKVEAPLPALGPEEPDDEDGATMVARVPQELLAKAAGGGDSDAEQEAHFKEVFEQFVATKKECGEPTAGLTYDKFVVTLRKNRDQILKRHDAAKVRFTVYVKDGKAALKATPIRD</sequence>
<dbReference type="InterPro" id="IPR003660">
    <property type="entry name" value="HAMP_dom"/>
</dbReference>
<gene>
    <name evidence="4" type="ORF">DB32_001665</name>
</gene>
<evidence type="ECO:0000313" key="4">
    <source>
        <dbReference type="EMBL" id="AKF04516.1"/>
    </source>
</evidence>
<dbReference type="InterPro" id="IPR048134">
    <property type="entry name" value="MXAN_5187-like"/>
</dbReference>
<protein>
    <submittedName>
        <fullName evidence="4">Outer membrane protein, OmpA/MotB family</fullName>
    </submittedName>
</protein>
<dbReference type="STRING" id="927083.DB32_001665"/>
<keyword evidence="5" id="KW-1185">Reference proteome</keyword>
<proteinExistence type="predicted"/>
<organism evidence="4 5">
    <name type="scientific">Sandaracinus amylolyticus</name>
    <dbReference type="NCBI Taxonomy" id="927083"/>
    <lineage>
        <taxon>Bacteria</taxon>
        <taxon>Pseudomonadati</taxon>
        <taxon>Myxococcota</taxon>
        <taxon>Polyangia</taxon>
        <taxon>Polyangiales</taxon>
        <taxon>Sandaracinaceae</taxon>
        <taxon>Sandaracinus</taxon>
    </lineage>
</organism>
<keyword evidence="2" id="KW-0812">Transmembrane</keyword>
<dbReference type="OrthoDB" id="5488206at2"/>
<feature type="compositionally biased region" description="Pro residues" evidence="1">
    <location>
        <begin position="428"/>
        <end position="445"/>
    </location>
</feature>
<feature type="domain" description="HAMP" evidence="3">
    <location>
        <begin position="339"/>
        <end position="387"/>
    </location>
</feature>
<dbReference type="NCBIfam" id="NF041620">
    <property type="entry name" value="MXAN_5187_fam"/>
    <property type="match status" value="1"/>
</dbReference>
<feature type="transmembrane region" description="Helical" evidence="2">
    <location>
        <begin position="309"/>
        <end position="335"/>
    </location>
</feature>
<dbReference type="GO" id="GO:0016020">
    <property type="term" value="C:membrane"/>
    <property type="evidence" value="ECO:0007669"/>
    <property type="project" value="InterPro"/>
</dbReference>
<feature type="region of interest" description="Disordered" evidence="1">
    <location>
        <begin position="408"/>
        <end position="532"/>
    </location>
</feature>
<dbReference type="PROSITE" id="PS50885">
    <property type="entry name" value="HAMP"/>
    <property type="match status" value="1"/>
</dbReference>
<dbReference type="RefSeq" id="WP_053231851.1">
    <property type="nucleotide sequence ID" value="NZ_CP011125.1"/>
</dbReference>
<dbReference type="Proteomes" id="UP000034883">
    <property type="component" value="Chromosome"/>
</dbReference>
<feature type="compositionally biased region" description="Pro residues" evidence="1">
    <location>
        <begin position="453"/>
        <end position="475"/>
    </location>
</feature>
<keyword evidence="2" id="KW-1133">Transmembrane helix</keyword>
<keyword evidence="2" id="KW-0472">Membrane</keyword>
<evidence type="ECO:0000256" key="1">
    <source>
        <dbReference type="SAM" id="MobiDB-lite"/>
    </source>
</evidence>
<evidence type="ECO:0000313" key="5">
    <source>
        <dbReference type="Proteomes" id="UP000034883"/>
    </source>
</evidence>
<evidence type="ECO:0000256" key="2">
    <source>
        <dbReference type="SAM" id="Phobius"/>
    </source>
</evidence>
<dbReference type="GO" id="GO:0007165">
    <property type="term" value="P:signal transduction"/>
    <property type="evidence" value="ECO:0007669"/>
    <property type="project" value="InterPro"/>
</dbReference>
<evidence type="ECO:0000259" key="3">
    <source>
        <dbReference type="PROSITE" id="PS50885"/>
    </source>
</evidence>